<dbReference type="EMBL" id="WUMU01000003">
    <property type="protein sequence ID" value="MXN17158.1"/>
    <property type="molecule type" value="Genomic_DNA"/>
</dbReference>
<keyword evidence="2" id="KW-0378">Hydrolase</keyword>
<dbReference type="InterPro" id="IPR029058">
    <property type="entry name" value="AB_hydrolase_fold"/>
</dbReference>
<dbReference type="GO" id="GO:0016020">
    <property type="term" value="C:membrane"/>
    <property type="evidence" value="ECO:0007669"/>
    <property type="project" value="TreeGrafter"/>
</dbReference>
<proteinExistence type="predicted"/>
<evidence type="ECO:0000259" key="1">
    <source>
        <dbReference type="Pfam" id="PF00561"/>
    </source>
</evidence>
<keyword evidence="3" id="KW-1185">Reference proteome</keyword>
<comment type="caution">
    <text evidence="2">The sequence shown here is derived from an EMBL/GenBank/DDBJ whole genome shotgun (WGS) entry which is preliminary data.</text>
</comment>
<name>A0A6L7G0Y7_9RHOB</name>
<dbReference type="Gene3D" id="3.40.50.1820">
    <property type="entry name" value="alpha/beta hydrolase"/>
    <property type="match status" value="1"/>
</dbReference>
<dbReference type="PANTHER" id="PTHR43798">
    <property type="entry name" value="MONOACYLGLYCEROL LIPASE"/>
    <property type="match status" value="1"/>
</dbReference>
<evidence type="ECO:0000313" key="3">
    <source>
        <dbReference type="Proteomes" id="UP000477911"/>
    </source>
</evidence>
<evidence type="ECO:0000313" key="2">
    <source>
        <dbReference type="EMBL" id="MXN17158.1"/>
    </source>
</evidence>
<dbReference type="SUPFAM" id="SSF53474">
    <property type="entry name" value="alpha/beta-Hydrolases"/>
    <property type="match status" value="1"/>
</dbReference>
<dbReference type="PANTHER" id="PTHR43798:SF33">
    <property type="entry name" value="HYDROLASE, PUTATIVE (AFU_ORTHOLOGUE AFUA_2G14860)-RELATED"/>
    <property type="match status" value="1"/>
</dbReference>
<gene>
    <name evidence="2" type="ORF">GR170_04880</name>
</gene>
<dbReference type="AlphaFoldDB" id="A0A6L7G0Y7"/>
<dbReference type="Pfam" id="PF00561">
    <property type="entry name" value="Abhydrolase_1"/>
    <property type="match status" value="1"/>
</dbReference>
<reference evidence="2 3" key="1">
    <citation type="submission" date="2019-12" db="EMBL/GenBank/DDBJ databases">
        <authorList>
            <person name="Li M."/>
        </authorList>
    </citation>
    <scope>NUCLEOTIDE SEQUENCE [LARGE SCALE GENOMIC DNA]</scope>
    <source>
        <strain evidence="2 3">GBMRC 2024</strain>
    </source>
</reference>
<organism evidence="2 3">
    <name type="scientific">Pseudooceanicola albus</name>
    <dbReference type="NCBI Taxonomy" id="2692189"/>
    <lineage>
        <taxon>Bacteria</taxon>
        <taxon>Pseudomonadati</taxon>
        <taxon>Pseudomonadota</taxon>
        <taxon>Alphaproteobacteria</taxon>
        <taxon>Rhodobacterales</taxon>
        <taxon>Paracoccaceae</taxon>
        <taxon>Pseudooceanicola</taxon>
    </lineage>
</organism>
<dbReference type="Proteomes" id="UP000477911">
    <property type="component" value="Unassembled WGS sequence"/>
</dbReference>
<dbReference type="InterPro" id="IPR000073">
    <property type="entry name" value="AB_hydrolase_1"/>
</dbReference>
<dbReference type="GO" id="GO:0016787">
    <property type="term" value="F:hydrolase activity"/>
    <property type="evidence" value="ECO:0007669"/>
    <property type="project" value="UniProtKB-KW"/>
</dbReference>
<protein>
    <submittedName>
        <fullName evidence="2">Alpha/beta fold hydrolase</fullName>
    </submittedName>
</protein>
<dbReference type="InterPro" id="IPR050266">
    <property type="entry name" value="AB_hydrolase_sf"/>
</dbReference>
<dbReference type="PRINTS" id="PR00111">
    <property type="entry name" value="ABHYDROLASE"/>
</dbReference>
<sequence>MMIHCSLAHSGAWQGVALRLQRQAQLLAFDQPGHGGSGPWHGDQVFQEQAMEMALGLIAMWDDAPVHLVGHSFGGTVALRMAAEYPDKVLSVALYEPVFFTAGFRAFPGLEAEHDALMAGYDSAWKAGDAEGAARAFLDVWGDGRAWEKLPEVQRADFARRIAVIDAIRETNYGDPGGLLQEGRLAALPMPVLLMEGARSPVLATRINDALAALLPRARRQVFEGAGHMGPITHAPAVAEALRDFIGI</sequence>
<feature type="domain" description="AB hydrolase-1" evidence="1">
    <location>
        <begin position="2"/>
        <end position="234"/>
    </location>
</feature>
<accession>A0A6L7G0Y7</accession>